<dbReference type="PaxDb" id="55529-EKX51965"/>
<feature type="non-terminal residue" evidence="4">
    <location>
        <position position="79"/>
    </location>
</feature>
<dbReference type="PANTHER" id="PTHR24161:SF85">
    <property type="entry name" value="PALMITOYLTRANSFERASE HIP14"/>
    <property type="match status" value="1"/>
</dbReference>
<evidence type="ECO:0000313" key="6">
    <source>
        <dbReference type="Proteomes" id="UP000011087"/>
    </source>
</evidence>
<dbReference type="InterPro" id="IPR002110">
    <property type="entry name" value="Ankyrin_rpt"/>
</dbReference>
<dbReference type="Gene3D" id="1.25.40.20">
    <property type="entry name" value="Ankyrin repeat-containing domain"/>
    <property type="match status" value="1"/>
</dbReference>
<evidence type="ECO:0000256" key="2">
    <source>
        <dbReference type="ARBA" id="ARBA00023043"/>
    </source>
</evidence>
<keyword evidence="2 3" id="KW-0040">ANK repeat</keyword>
<dbReference type="OrthoDB" id="539213at2759"/>
<accession>L1JUT1</accession>
<feature type="repeat" description="ANK" evidence="3">
    <location>
        <begin position="39"/>
        <end position="72"/>
    </location>
</feature>
<dbReference type="EnsemblProtists" id="EKX51965">
    <property type="protein sequence ID" value="EKX51965"/>
    <property type="gene ID" value="GUITHDRAFT_57704"/>
</dbReference>
<evidence type="ECO:0000313" key="4">
    <source>
        <dbReference type="EMBL" id="EKX51965.1"/>
    </source>
</evidence>
<dbReference type="SMART" id="SM00248">
    <property type="entry name" value="ANK"/>
    <property type="match status" value="2"/>
</dbReference>
<sequence length="79" mass="8441">VTEEAGLTAAHWAVNVGNFDLLHMLVKKHGADVNAIDKEGQTPLHLAASLGSPQMVYQIITELNASLLVLDIADYNASD</sequence>
<feature type="non-terminal residue" evidence="4">
    <location>
        <position position="1"/>
    </location>
</feature>
<dbReference type="PROSITE" id="PS50297">
    <property type="entry name" value="ANK_REP_REGION"/>
    <property type="match status" value="1"/>
</dbReference>
<dbReference type="InterPro" id="IPR036770">
    <property type="entry name" value="Ankyrin_rpt-contain_sf"/>
</dbReference>
<evidence type="ECO:0000256" key="1">
    <source>
        <dbReference type="ARBA" id="ARBA00022737"/>
    </source>
</evidence>
<dbReference type="KEGG" id="gtt:GUITHDRAFT_57704"/>
<dbReference type="AlphaFoldDB" id="L1JUT1"/>
<feature type="repeat" description="ANK" evidence="3">
    <location>
        <begin position="5"/>
        <end position="38"/>
    </location>
</feature>
<gene>
    <name evidence="4" type="ORF">GUITHDRAFT_57704</name>
</gene>
<dbReference type="EMBL" id="JH992974">
    <property type="protein sequence ID" value="EKX51965.1"/>
    <property type="molecule type" value="Genomic_DNA"/>
</dbReference>
<keyword evidence="6" id="KW-1185">Reference proteome</keyword>
<dbReference type="RefSeq" id="XP_005838945.1">
    <property type="nucleotide sequence ID" value="XM_005838888.1"/>
</dbReference>
<name>L1JUT1_GUITC</name>
<reference evidence="5" key="3">
    <citation type="submission" date="2016-03" db="UniProtKB">
        <authorList>
            <consortium name="EnsemblProtists"/>
        </authorList>
    </citation>
    <scope>IDENTIFICATION</scope>
</reference>
<reference evidence="6" key="2">
    <citation type="submission" date="2012-11" db="EMBL/GenBank/DDBJ databases">
        <authorList>
            <person name="Kuo A."/>
            <person name="Curtis B.A."/>
            <person name="Tanifuji G."/>
            <person name="Burki F."/>
            <person name="Gruber A."/>
            <person name="Irimia M."/>
            <person name="Maruyama S."/>
            <person name="Arias M.C."/>
            <person name="Ball S.G."/>
            <person name="Gile G.H."/>
            <person name="Hirakawa Y."/>
            <person name="Hopkins J.F."/>
            <person name="Rensing S.A."/>
            <person name="Schmutz J."/>
            <person name="Symeonidi A."/>
            <person name="Elias M."/>
            <person name="Eveleigh R.J."/>
            <person name="Herman E.K."/>
            <person name="Klute M.J."/>
            <person name="Nakayama T."/>
            <person name="Obornik M."/>
            <person name="Reyes-Prieto A."/>
            <person name="Armbrust E.V."/>
            <person name="Aves S.J."/>
            <person name="Beiko R.G."/>
            <person name="Coutinho P."/>
            <person name="Dacks J.B."/>
            <person name="Durnford D.G."/>
            <person name="Fast N.M."/>
            <person name="Green B.R."/>
            <person name="Grisdale C."/>
            <person name="Hempe F."/>
            <person name="Henrissat B."/>
            <person name="Hoppner M.P."/>
            <person name="Ishida K.-I."/>
            <person name="Kim E."/>
            <person name="Koreny L."/>
            <person name="Kroth P.G."/>
            <person name="Liu Y."/>
            <person name="Malik S.-B."/>
            <person name="Maier U.G."/>
            <person name="McRose D."/>
            <person name="Mock T."/>
            <person name="Neilson J.A."/>
            <person name="Onodera N.T."/>
            <person name="Poole A.M."/>
            <person name="Pritham E.J."/>
            <person name="Richards T.A."/>
            <person name="Rocap G."/>
            <person name="Roy S.W."/>
            <person name="Sarai C."/>
            <person name="Schaack S."/>
            <person name="Shirato S."/>
            <person name="Slamovits C.H."/>
            <person name="Spencer D.F."/>
            <person name="Suzuki S."/>
            <person name="Worden A.Z."/>
            <person name="Zauner S."/>
            <person name="Barry K."/>
            <person name="Bell C."/>
            <person name="Bharti A.K."/>
            <person name="Crow J.A."/>
            <person name="Grimwood J."/>
            <person name="Kramer R."/>
            <person name="Lindquist E."/>
            <person name="Lucas S."/>
            <person name="Salamov A."/>
            <person name="McFadden G.I."/>
            <person name="Lane C.E."/>
            <person name="Keeling P.J."/>
            <person name="Gray M.W."/>
            <person name="Grigoriev I.V."/>
            <person name="Archibald J.M."/>
        </authorList>
    </citation>
    <scope>NUCLEOTIDE SEQUENCE</scope>
    <source>
        <strain evidence="6">CCMP2712</strain>
    </source>
</reference>
<dbReference type="GeneID" id="17308471"/>
<dbReference type="SUPFAM" id="SSF48403">
    <property type="entry name" value="Ankyrin repeat"/>
    <property type="match status" value="1"/>
</dbReference>
<evidence type="ECO:0000256" key="3">
    <source>
        <dbReference type="PROSITE-ProRule" id="PRU00023"/>
    </source>
</evidence>
<dbReference type="HOGENOM" id="CLU_2613331_0_0_1"/>
<organism evidence="4">
    <name type="scientific">Guillardia theta (strain CCMP2712)</name>
    <name type="common">Cryptophyte</name>
    <dbReference type="NCBI Taxonomy" id="905079"/>
    <lineage>
        <taxon>Eukaryota</taxon>
        <taxon>Cryptophyceae</taxon>
        <taxon>Pyrenomonadales</taxon>
        <taxon>Geminigeraceae</taxon>
        <taxon>Guillardia</taxon>
    </lineage>
</organism>
<keyword evidence="1" id="KW-0677">Repeat</keyword>
<reference evidence="4 6" key="1">
    <citation type="journal article" date="2012" name="Nature">
        <title>Algal genomes reveal evolutionary mosaicism and the fate of nucleomorphs.</title>
        <authorList>
            <consortium name="DOE Joint Genome Institute"/>
            <person name="Curtis B.A."/>
            <person name="Tanifuji G."/>
            <person name="Burki F."/>
            <person name="Gruber A."/>
            <person name="Irimia M."/>
            <person name="Maruyama S."/>
            <person name="Arias M.C."/>
            <person name="Ball S.G."/>
            <person name="Gile G.H."/>
            <person name="Hirakawa Y."/>
            <person name="Hopkins J.F."/>
            <person name="Kuo A."/>
            <person name="Rensing S.A."/>
            <person name="Schmutz J."/>
            <person name="Symeonidi A."/>
            <person name="Elias M."/>
            <person name="Eveleigh R.J."/>
            <person name="Herman E.K."/>
            <person name="Klute M.J."/>
            <person name="Nakayama T."/>
            <person name="Obornik M."/>
            <person name="Reyes-Prieto A."/>
            <person name="Armbrust E.V."/>
            <person name="Aves S.J."/>
            <person name="Beiko R.G."/>
            <person name="Coutinho P."/>
            <person name="Dacks J.B."/>
            <person name="Durnford D.G."/>
            <person name="Fast N.M."/>
            <person name="Green B.R."/>
            <person name="Grisdale C.J."/>
            <person name="Hempel F."/>
            <person name="Henrissat B."/>
            <person name="Hoppner M.P."/>
            <person name="Ishida K."/>
            <person name="Kim E."/>
            <person name="Koreny L."/>
            <person name="Kroth P.G."/>
            <person name="Liu Y."/>
            <person name="Malik S.B."/>
            <person name="Maier U.G."/>
            <person name="McRose D."/>
            <person name="Mock T."/>
            <person name="Neilson J.A."/>
            <person name="Onodera N.T."/>
            <person name="Poole A.M."/>
            <person name="Pritham E.J."/>
            <person name="Richards T.A."/>
            <person name="Rocap G."/>
            <person name="Roy S.W."/>
            <person name="Sarai C."/>
            <person name="Schaack S."/>
            <person name="Shirato S."/>
            <person name="Slamovits C.H."/>
            <person name="Spencer D.F."/>
            <person name="Suzuki S."/>
            <person name="Worden A.Z."/>
            <person name="Zauner S."/>
            <person name="Barry K."/>
            <person name="Bell C."/>
            <person name="Bharti A.K."/>
            <person name="Crow J.A."/>
            <person name="Grimwood J."/>
            <person name="Kramer R."/>
            <person name="Lindquist E."/>
            <person name="Lucas S."/>
            <person name="Salamov A."/>
            <person name="McFadden G.I."/>
            <person name="Lane C.E."/>
            <person name="Keeling P.J."/>
            <person name="Gray M.W."/>
            <person name="Grigoriev I.V."/>
            <person name="Archibald J.M."/>
        </authorList>
    </citation>
    <scope>NUCLEOTIDE SEQUENCE</scope>
    <source>
        <strain evidence="4 6">CCMP2712</strain>
    </source>
</reference>
<dbReference type="PANTHER" id="PTHR24161">
    <property type="entry name" value="ANK_REP_REGION DOMAIN-CONTAINING PROTEIN-RELATED"/>
    <property type="match status" value="1"/>
</dbReference>
<dbReference type="Pfam" id="PF12796">
    <property type="entry name" value="Ank_2"/>
    <property type="match status" value="1"/>
</dbReference>
<proteinExistence type="predicted"/>
<dbReference type="PROSITE" id="PS50088">
    <property type="entry name" value="ANK_REPEAT"/>
    <property type="match status" value="2"/>
</dbReference>
<dbReference type="Proteomes" id="UP000011087">
    <property type="component" value="Unassembled WGS sequence"/>
</dbReference>
<evidence type="ECO:0000313" key="5">
    <source>
        <dbReference type="EnsemblProtists" id="EKX51965"/>
    </source>
</evidence>
<protein>
    <submittedName>
        <fullName evidence="4 5">Uncharacterized protein</fullName>
    </submittedName>
</protein>